<dbReference type="SMART" id="SM01008">
    <property type="entry name" value="Ald_Xan_dh_C"/>
    <property type="match status" value="1"/>
</dbReference>
<dbReference type="InterPro" id="IPR000674">
    <property type="entry name" value="Ald_Oxase/Xan_DH_a/b"/>
</dbReference>
<dbReference type="SUPFAM" id="SSF56003">
    <property type="entry name" value="Molybdenum cofactor-binding domain"/>
    <property type="match status" value="2"/>
</dbReference>
<evidence type="ECO:0000313" key="3">
    <source>
        <dbReference type="Proteomes" id="UP000515344"/>
    </source>
</evidence>
<dbReference type="PANTHER" id="PTHR47495">
    <property type="entry name" value="ALDEHYDE DEHYDROGENASE"/>
    <property type="match status" value="1"/>
</dbReference>
<reference evidence="3" key="1">
    <citation type="submission" date="2020-08" db="EMBL/GenBank/DDBJ databases">
        <title>Lacibacter sp. S13-6-6 genome sequencing.</title>
        <authorList>
            <person name="Jin L."/>
        </authorList>
    </citation>
    <scope>NUCLEOTIDE SEQUENCE [LARGE SCALE GENOMIC DNA]</scope>
    <source>
        <strain evidence="3">S13-6-6</strain>
    </source>
</reference>
<dbReference type="GO" id="GO:0016491">
    <property type="term" value="F:oxidoreductase activity"/>
    <property type="evidence" value="ECO:0007669"/>
    <property type="project" value="InterPro"/>
</dbReference>
<keyword evidence="3" id="KW-1185">Reference proteome</keyword>
<organism evidence="2 3">
    <name type="scientific">Lacibacter sediminis</name>
    <dbReference type="NCBI Taxonomy" id="2760713"/>
    <lineage>
        <taxon>Bacteria</taxon>
        <taxon>Pseudomonadati</taxon>
        <taxon>Bacteroidota</taxon>
        <taxon>Chitinophagia</taxon>
        <taxon>Chitinophagales</taxon>
        <taxon>Chitinophagaceae</taxon>
        <taxon>Lacibacter</taxon>
    </lineage>
</organism>
<dbReference type="InterPro" id="IPR008274">
    <property type="entry name" value="AldOxase/xan_DH_MoCoBD1"/>
</dbReference>
<evidence type="ECO:0000259" key="1">
    <source>
        <dbReference type="SMART" id="SM01008"/>
    </source>
</evidence>
<dbReference type="InterPro" id="IPR006311">
    <property type="entry name" value="TAT_signal"/>
</dbReference>
<gene>
    <name evidence="2" type="ORF">H4075_08595</name>
</gene>
<name>A0A7G5XL69_9BACT</name>
<dbReference type="Gene3D" id="3.90.1170.50">
    <property type="entry name" value="Aldehyde oxidase/xanthine dehydrogenase, a/b hammerhead"/>
    <property type="match status" value="1"/>
</dbReference>
<protein>
    <submittedName>
        <fullName evidence="2">Xanthine dehydrogenase family protein molybdopterin-binding subunit</fullName>
    </submittedName>
</protein>
<dbReference type="Proteomes" id="UP000515344">
    <property type="component" value="Chromosome"/>
</dbReference>
<dbReference type="InterPro" id="IPR037165">
    <property type="entry name" value="AldOxase/xan_DH_Mopterin-bd_sf"/>
</dbReference>
<proteinExistence type="predicted"/>
<evidence type="ECO:0000313" key="2">
    <source>
        <dbReference type="EMBL" id="QNA46222.1"/>
    </source>
</evidence>
<dbReference type="InterPro" id="IPR052516">
    <property type="entry name" value="N-heterocyclic_Hydroxylase"/>
</dbReference>
<accession>A0A7G5XL69</accession>
<dbReference type="AlphaFoldDB" id="A0A7G5XL69"/>
<dbReference type="PROSITE" id="PS51318">
    <property type="entry name" value="TAT"/>
    <property type="match status" value="1"/>
</dbReference>
<dbReference type="Pfam" id="PF20256">
    <property type="entry name" value="MoCoBD_2"/>
    <property type="match status" value="1"/>
</dbReference>
<dbReference type="EMBL" id="CP060007">
    <property type="protein sequence ID" value="QNA46222.1"/>
    <property type="molecule type" value="Genomic_DNA"/>
</dbReference>
<dbReference type="Pfam" id="PF02738">
    <property type="entry name" value="MoCoBD_1"/>
    <property type="match status" value="1"/>
</dbReference>
<dbReference type="KEGG" id="lacs:H4075_08595"/>
<dbReference type="InterPro" id="IPR012368">
    <property type="entry name" value="OxRdtase_Mopterin-bd_su_IorB"/>
</dbReference>
<sequence>MATTHSRRNFLKVSALSGGGMLISFSLLNLPAEAKALEEMIFTPNAYIKIAADGSIILLAPNPEIGQGVKTSLPMIVAEELGVDWKKIKVELAPLDSRMGRQTAGGSGSVRGRFTELRTVGATAREMLIAAAAQQWNVPATECTVENGEVIHKASGKKLSFGSLASAAAKLEVPAKPTLKDPKEFKLIGTRVKDVDAHKIVTGQPLFGIDTRREGMLFAMVSRPPAYGKTLGEVNDAAALKIEGVKKVVKIKNAVAVLATSTWAAKKGRDALVIQWNASEKLENSAEHFATFKSLLDKPAPTAPARNDGDVDAAKQGAVKVLDVTYEIPTLSHGQMEPLNFYANVKDGKVELFGPTQVPGAVRTEVSKLLGIAEENITISSPRQGGGFGRKLMTDNGVEAALISAAAQCPVQVQWTREDDMQNDFYRPAEMWRYRAALSADNLLSWHQSGVGIGRGVRGDSYVAGAIANYRAEGQGYTSNTPTGWWRAPGANTLAYVAESFMDEVCTALKKDPIAFRLELLKRAKEQTVGKINYDPEKYKSVIDLVAKMSKWGSKTPGVFRGFSTWFSFGSYVAQVVDVQMVNGQPKVKKVYCAVNCGRVINLSGAENQVQGSIVDGISHAMFPKVTFVNGAVAETNFHMYKFLRMKDAPTDVEVQFVESDEAPTGLGEPALPPIAAALANAIFAATGKRLRKLPFAEQLA</sequence>
<dbReference type="Gene3D" id="3.30.365.10">
    <property type="entry name" value="Aldehyde oxidase/xanthine dehydrogenase, molybdopterin binding domain"/>
    <property type="match status" value="4"/>
</dbReference>
<dbReference type="InterPro" id="IPR046867">
    <property type="entry name" value="AldOxase/xan_DH_MoCoBD2"/>
</dbReference>
<feature type="domain" description="Aldehyde oxidase/xanthine dehydrogenase a/b hammerhead" evidence="1">
    <location>
        <begin position="202"/>
        <end position="280"/>
    </location>
</feature>
<dbReference type="PANTHER" id="PTHR47495:SF3">
    <property type="entry name" value="BLR6219 PROTEIN"/>
    <property type="match status" value="1"/>
</dbReference>
<dbReference type="RefSeq" id="WP_182805948.1">
    <property type="nucleotide sequence ID" value="NZ_CP060007.1"/>
</dbReference>
<dbReference type="PIRSF" id="PIRSF036389">
    <property type="entry name" value="IOR_B"/>
    <property type="match status" value="1"/>
</dbReference>